<dbReference type="InterPro" id="IPR002156">
    <property type="entry name" value="RNaseH_domain"/>
</dbReference>
<dbReference type="Pfam" id="PF13966">
    <property type="entry name" value="zf-RVT"/>
    <property type="match status" value="1"/>
</dbReference>
<keyword evidence="4" id="KW-1185">Reference proteome</keyword>
<dbReference type="GO" id="GO:0003676">
    <property type="term" value="F:nucleic acid binding"/>
    <property type="evidence" value="ECO:0007669"/>
    <property type="project" value="InterPro"/>
</dbReference>
<comment type="caution">
    <text evidence="3">The sequence shown here is derived from an EMBL/GenBank/DDBJ whole genome shotgun (WGS) entry which is preliminary data.</text>
</comment>
<dbReference type="InterPro" id="IPR026960">
    <property type="entry name" value="RVT-Znf"/>
</dbReference>
<feature type="domain" description="Reverse transcriptase zinc-binding" evidence="2">
    <location>
        <begin position="32"/>
        <end position="99"/>
    </location>
</feature>
<protein>
    <recommendedName>
        <fullName evidence="5">Reverse transcriptase zinc-binding domain-containing protein</fullName>
    </recommendedName>
</protein>
<accession>A0AAV0GB52</accession>
<organism evidence="3 4">
    <name type="scientific">Cuscuta epithymum</name>
    <dbReference type="NCBI Taxonomy" id="186058"/>
    <lineage>
        <taxon>Eukaryota</taxon>
        <taxon>Viridiplantae</taxon>
        <taxon>Streptophyta</taxon>
        <taxon>Embryophyta</taxon>
        <taxon>Tracheophyta</taxon>
        <taxon>Spermatophyta</taxon>
        <taxon>Magnoliopsida</taxon>
        <taxon>eudicotyledons</taxon>
        <taxon>Gunneridae</taxon>
        <taxon>Pentapetalae</taxon>
        <taxon>asterids</taxon>
        <taxon>lamiids</taxon>
        <taxon>Solanales</taxon>
        <taxon>Convolvulaceae</taxon>
        <taxon>Cuscuteae</taxon>
        <taxon>Cuscuta</taxon>
        <taxon>Cuscuta subgen. Cuscuta</taxon>
    </lineage>
</organism>
<feature type="domain" description="RNase H type-1" evidence="1">
    <location>
        <begin position="205"/>
        <end position="276"/>
    </location>
</feature>
<evidence type="ECO:0008006" key="5">
    <source>
        <dbReference type="Google" id="ProtNLM"/>
    </source>
</evidence>
<dbReference type="AlphaFoldDB" id="A0AAV0GB52"/>
<sequence length="281" mass="31688">MYTVRSAHRAIVADRQRNEAASNNNPSSSLGSEEELWKNLWKLMVTPKVRVFWWRVLRRILPDYGTLSRRHIMDISTCGLCKAGTETLLHALVECNHARLFCNAAEEVLFIKLPRLHQATWAADILCNSRFDDKDRPKIISVMHSIWLSQNKWTHSEAGYIPAKAMEYVQELLLSIELPPTHSAPKQPQPECTWHGPPADVVKINSDGALCLDDNIAGSGVVARDCVGFRGAACRSYIGISNPLTIEALALRDAVTFVVNRGFNQVIFEVDCSDLLWHWNQ</sequence>
<evidence type="ECO:0000259" key="2">
    <source>
        <dbReference type="Pfam" id="PF13966"/>
    </source>
</evidence>
<dbReference type="PANTHER" id="PTHR47074">
    <property type="entry name" value="BNAC02G40300D PROTEIN"/>
    <property type="match status" value="1"/>
</dbReference>
<reference evidence="3" key="1">
    <citation type="submission" date="2022-07" db="EMBL/GenBank/DDBJ databases">
        <authorList>
            <person name="Macas J."/>
            <person name="Novak P."/>
            <person name="Neumann P."/>
        </authorList>
    </citation>
    <scope>NUCLEOTIDE SEQUENCE</scope>
</reference>
<dbReference type="InterPro" id="IPR052929">
    <property type="entry name" value="RNase_H-like_EbsB-rel"/>
</dbReference>
<dbReference type="EMBL" id="CAMAPF010001073">
    <property type="protein sequence ID" value="CAH9145169.1"/>
    <property type="molecule type" value="Genomic_DNA"/>
</dbReference>
<name>A0AAV0GB52_9ASTE</name>
<evidence type="ECO:0000313" key="3">
    <source>
        <dbReference type="EMBL" id="CAH9145169.1"/>
    </source>
</evidence>
<dbReference type="GO" id="GO:0004523">
    <property type="term" value="F:RNA-DNA hybrid ribonuclease activity"/>
    <property type="evidence" value="ECO:0007669"/>
    <property type="project" value="InterPro"/>
</dbReference>
<proteinExistence type="predicted"/>
<dbReference type="PANTHER" id="PTHR47074:SF11">
    <property type="entry name" value="REVERSE TRANSCRIPTASE-LIKE PROTEIN"/>
    <property type="match status" value="1"/>
</dbReference>
<evidence type="ECO:0000313" key="4">
    <source>
        <dbReference type="Proteomes" id="UP001152523"/>
    </source>
</evidence>
<gene>
    <name evidence="3" type="ORF">CEPIT_LOCUS42008</name>
</gene>
<dbReference type="Pfam" id="PF13456">
    <property type="entry name" value="RVT_3"/>
    <property type="match status" value="1"/>
</dbReference>
<evidence type="ECO:0000259" key="1">
    <source>
        <dbReference type="Pfam" id="PF13456"/>
    </source>
</evidence>
<dbReference type="Proteomes" id="UP001152523">
    <property type="component" value="Unassembled WGS sequence"/>
</dbReference>